<name>A0A1M6QUH5_9BRAD</name>
<organism evidence="1 2">
    <name type="scientific">Bradyrhizobium lablabi</name>
    <dbReference type="NCBI Taxonomy" id="722472"/>
    <lineage>
        <taxon>Bacteria</taxon>
        <taxon>Pseudomonadati</taxon>
        <taxon>Pseudomonadota</taxon>
        <taxon>Alphaproteobacteria</taxon>
        <taxon>Hyphomicrobiales</taxon>
        <taxon>Nitrobacteraceae</taxon>
        <taxon>Bradyrhizobium</taxon>
    </lineage>
</organism>
<accession>A0A1M6QUH5</accession>
<dbReference type="Proteomes" id="UP000189935">
    <property type="component" value="Chromosome I"/>
</dbReference>
<gene>
    <name evidence="1" type="ORF">SAMN05444159_2793</name>
</gene>
<dbReference type="EMBL" id="LT670844">
    <property type="protein sequence ID" value="SHK23932.1"/>
    <property type="molecule type" value="Genomic_DNA"/>
</dbReference>
<evidence type="ECO:0000313" key="2">
    <source>
        <dbReference type="Proteomes" id="UP000189935"/>
    </source>
</evidence>
<proteinExistence type="predicted"/>
<dbReference type="AlphaFoldDB" id="A0A1M6QUH5"/>
<protein>
    <submittedName>
        <fullName evidence="1">Uncharacterized protein</fullName>
    </submittedName>
</protein>
<evidence type="ECO:0000313" key="1">
    <source>
        <dbReference type="EMBL" id="SHK23932.1"/>
    </source>
</evidence>
<reference evidence="1 2" key="1">
    <citation type="submission" date="2016-11" db="EMBL/GenBank/DDBJ databases">
        <authorList>
            <person name="Jaros S."/>
            <person name="Januszkiewicz K."/>
            <person name="Wedrychowicz H."/>
        </authorList>
    </citation>
    <scope>NUCLEOTIDE SEQUENCE [LARGE SCALE GENOMIC DNA]</scope>
    <source>
        <strain evidence="1 2">GAS499</strain>
    </source>
</reference>
<dbReference type="RefSeq" id="WP_154071295.1">
    <property type="nucleotide sequence ID" value="NZ_LT670844.1"/>
</dbReference>
<sequence>MARINRRELERKLEQARRLAAEPTDPLTRERLAELVEELEFQLQEQRKVA</sequence>